<dbReference type="EMBL" id="KB933248">
    <property type="protein sequence ID" value="EON97865.1"/>
    <property type="molecule type" value="Genomic_DNA"/>
</dbReference>
<dbReference type="SUPFAM" id="SSF52777">
    <property type="entry name" value="CoA-dependent acyltransferases"/>
    <property type="match status" value="1"/>
</dbReference>
<dbReference type="RefSeq" id="XP_007917349.1">
    <property type="nucleotide sequence ID" value="XM_007919158.1"/>
</dbReference>
<accession>R8BEY8</accession>
<dbReference type="KEGG" id="tmn:UCRPA7_6621"/>
<evidence type="ECO:0000313" key="1">
    <source>
        <dbReference type="EMBL" id="EON97865.1"/>
    </source>
</evidence>
<evidence type="ECO:0000313" key="2">
    <source>
        <dbReference type="Proteomes" id="UP000014074"/>
    </source>
</evidence>
<gene>
    <name evidence="1" type="ORF">UCRPA7_6621</name>
</gene>
<keyword evidence="2" id="KW-1185">Reference proteome</keyword>
<dbReference type="eggNOG" id="KOG1178">
    <property type="taxonomic scope" value="Eukaryota"/>
</dbReference>
<proteinExistence type="predicted"/>
<dbReference type="AlphaFoldDB" id="R8BEY8"/>
<dbReference type="Proteomes" id="UP000014074">
    <property type="component" value="Unassembled WGS sequence"/>
</dbReference>
<dbReference type="OrthoDB" id="416786at2759"/>
<reference evidence="2" key="1">
    <citation type="journal article" date="2013" name="Genome Announc.">
        <title>Draft genome sequence of the ascomycete Phaeoacremonium aleophilum strain UCR-PA7, a causal agent of the esca disease complex in grapevines.</title>
        <authorList>
            <person name="Blanco-Ulate B."/>
            <person name="Rolshausen P."/>
            <person name="Cantu D."/>
        </authorList>
    </citation>
    <scope>NUCLEOTIDE SEQUENCE [LARGE SCALE GENOMIC DNA]</scope>
    <source>
        <strain evidence="2">UCR-PA7</strain>
    </source>
</reference>
<protein>
    <submittedName>
        <fullName evidence="1">Putative nonribosomal peptide synthase-like protein</fullName>
    </submittedName>
</protein>
<dbReference type="HOGENOM" id="CLU_1195593_0_0_1"/>
<dbReference type="Gene3D" id="3.30.559.30">
    <property type="entry name" value="Nonribosomal peptide synthetase, condensation domain"/>
    <property type="match status" value="1"/>
</dbReference>
<dbReference type="GeneID" id="19327297"/>
<sequence>MRTVGLFLEPLPVRIAFQQHAHTGDRNTDGIFPRAPLTRSEYVAAVQSLSQRALANAMSWGKLLEHLGISGTDVLPDHPLFDCVVSYHDMRPTAGGAWRQLDLMDGGTVEPQLVWSEGAKFKLMIEFMALSDDALVMRLEYDDTCYEGVDHVAAVGRLILRAFDAVISPVDSGSHDSNHVRSEQSFAEAREEMMKIWRKEESAAFVPGQCDYQLVDDVGDLFQRPLGSIDCA</sequence>
<organism evidence="1 2">
    <name type="scientific">Phaeoacremonium minimum (strain UCR-PA7)</name>
    <name type="common">Esca disease fungus</name>
    <name type="synonym">Togninia minima</name>
    <dbReference type="NCBI Taxonomy" id="1286976"/>
    <lineage>
        <taxon>Eukaryota</taxon>
        <taxon>Fungi</taxon>
        <taxon>Dikarya</taxon>
        <taxon>Ascomycota</taxon>
        <taxon>Pezizomycotina</taxon>
        <taxon>Sordariomycetes</taxon>
        <taxon>Sordariomycetidae</taxon>
        <taxon>Togniniales</taxon>
        <taxon>Togniniaceae</taxon>
        <taxon>Phaeoacremonium</taxon>
    </lineage>
</organism>
<name>R8BEY8_PHAM7</name>